<dbReference type="InterPro" id="IPR001387">
    <property type="entry name" value="Cro/C1-type_HTH"/>
</dbReference>
<dbReference type="SMART" id="SM00530">
    <property type="entry name" value="HTH_XRE"/>
    <property type="match status" value="1"/>
</dbReference>
<protein>
    <submittedName>
        <fullName evidence="2">Helix-turn-helix domain-containing protein</fullName>
    </submittedName>
</protein>
<comment type="caution">
    <text evidence="2">The sequence shown here is derived from an EMBL/GenBank/DDBJ whole genome shotgun (WGS) entry which is preliminary data.</text>
</comment>
<proteinExistence type="predicted"/>
<gene>
    <name evidence="2" type="ORF">ACFQ07_13175</name>
</gene>
<dbReference type="Proteomes" id="UP001597083">
    <property type="component" value="Unassembled WGS sequence"/>
</dbReference>
<dbReference type="SUPFAM" id="SSF47413">
    <property type="entry name" value="lambda repressor-like DNA-binding domains"/>
    <property type="match status" value="1"/>
</dbReference>
<evidence type="ECO:0000313" key="3">
    <source>
        <dbReference type="Proteomes" id="UP001597083"/>
    </source>
</evidence>
<name>A0ABW3CI18_9ACTN</name>
<keyword evidence="3" id="KW-1185">Reference proteome</keyword>
<dbReference type="Gene3D" id="1.10.260.40">
    <property type="entry name" value="lambda repressor-like DNA-binding domains"/>
    <property type="match status" value="1"/>
</dbReference>
<evidence type="ECO:0000259" key="1">
    <source>
        <dbReference type="PROSITE" id="PS50943"/>
    </source>
</evidence>
<organism evidence="2 3">
    <name type="scientific">Actinomadura adrarensis</name>
    <dbReference type="NCBI Taxonomy" id="1819600"/>
    <lineage>
        <taxon>Bacteria</taxon>
        <taxon>Bacillati</taxon>
        <taxon>Actinomycetota</taxon>
        <taxon>Actinomycetes</taxon>
        <taxon>Streptosporangiales</taxon>
        <taxon>Thermomonosporaceae</taxon>
        <taxon>Actinomadura</taxon>
    </lineage>
</organism>
<feature type="non-terminal residue" evidence="2">
    <location>
        <position position="100"/>
    </location>
</feature>
<evidence type="ECO:0000313" key="2">
    <source>
        <dbReference type="EMBL" id="MFD0853186.1"/>
    </source>
</evidence>
<dbReference type="EMBL" id="JBHTIR010001953">
    <property type="protein sequence ID" value="MFD0853186.1"/>
    <property type="molecule type" value="Genomic_DNA"/>
</dbReference>
<dbReference type="Pfam" id="PF01381">
    <property type="entry name" value="HTH_3"/>
    <property type="match status" value="1"/>
</dbReference>
<dbReference type="InterPro" id="IPR010982">
    <property type="entry name" value="Lambda_DNA-bd_dom_sf"/>
</dbReference>
<sequence>MASPKKLDLGPTGERVAANLRRLRERHRGGMSVYEVSKRLEREGVTLQPSGVSRIERGERRVDVDTLIALARVLGVNPSALLMPLDADRRDMVDVTPATR</sequence>
<dbReference type="PROSITE" id="PS50943">
    <property type="entry name" value="HTH_CROC1"/>
    <property type="match status" value="1"/>
</dbReference>
<dbReference type="CDD" id="cd00093">
    <property type="entry name" value="HTH_XRE"/>
    <property type="match status" value="1"/>
</dbReference>
<reference evidence="3" key="1">
    <citation type="journal article" date="2019" name="Int. J. Syst. Evol. Microbiol.">
        <title>The Global Catalogue of Microorganisms (GCM) 10K type strain sequencing project: providing services to taxonomists for standard genome sequencing and annotation.</title>
        <authorList>
            <consortium name="The Broad Institute Genomics Platform"/>
            <consortium name="The Broad Institute Genome Sequencing Center for Infectious Disease"/>
            <person name="Wu L."/>
            <person name="Ma J."/>
        </authorList>
    </citation>
    <scope>NUCLEOTIDE SEQUENCE [LARGE SCALE GENOMIC DNA]</scope>
    <source>
        <strain evidence="3">JCM 31696</strain>
    </source>
</reference>
<feature type="domain" description="HTH cro/C1-type" evidence="1">
    <location>
        <begin position="20"/>
        <end position="81"/>
    </location>
</feature>
<accession>A0ABW3CI18</accession>